<dbReference type="Pfam" id="PF02674">
    <property type="entry name" value="Colicin_V"/>
    <property type="match status" value="1"/>
</dbReference>
<dbReference type="Proteomes" id="UP000502260">
    <property type="component" value="Chromosome"/>
</dbReference>
<evidence type="ECO:0000256" key="4">
    <source>
        <dbReference type="ARBA" id="ARBA00023136"/>
    </source>
</evidence>
<keyword evidence="3 5" id="KW-1133">Transmembrane helix</keyword>
<feature type="transmembrane region" description="Helical" evidence="5">
    <location>
        <begin position="61"/>
        <end position="84"/>
    </location>
</feature>
<dbReference type="AlphaFoldDB" id="A0A6F8VBD8"/>
<comment type="subcellular location">
    <subcellularLocation>
        <location evidence="1">Membrane</location>
        <topology evidence="1">Multi-pass membrane protein</topology>
    </subcellularLocation>
</comment>
<name>A0A6F8VBD8_9PROT</name>
<dbReference type="InterPro" id="IPR003825">
    <property type="entry name" value="Colicin-V_CvpA"/>
</dbReference>
<dbReference type="PANTHER" id="PTHR36926">
    <property type="entry name" value="COLICIN V PRODUCTION PROTEIN"/>
    <property type="match status" value="1"/>
</dbReference>
<keyword evidence="7" id="KW-1185">Reference proteome</keyword>
<dbReference type="KEGG" id="slac:SKTS_13130"/>
<reference evidence="7" key="1">
    <citation type="submission" date="2020-03" db="EMBL/GenBank/DDBJ databases">
        <title>Complete genome sequence of sulfur-oxidizing bacterium skT11.</title>
        <authorList>
            <person name="Kanda M."/>
            <person name="Kojima H."/>
            <person name="Fukui M."/>
        </authorList>
    </citation>
    <scope>NUCLEOTIDE SEQUENCE [LARGE SCALE GENOMIC DNA]</scope>
    <source>
        <strain evidence="7">skT11</strain>
    </source>
</reference>
<feature type="transmembrane region" description="Helical" evidence="5">
    <location>
        <begin position="104"/>
        <end position="126"/>
    </location>
</feature>
<gene>
    <name evidence="6" type="primary">cvpA</name>
    <name evidence="6" type="ORF">SKTS_13130</name>
</gene>
<dbReference type="EMBL" id="AP022853">
    <property type="protein sequence ID" value="BCB26427.1"/>
    <property type="molecule type" value="Genomic_DNA"/>
</dbReference>
<keyword evidence="4 5" id="KW-0472">Membrane</keyword>
<dbReference type="InterPro" id="IPR052719">
    <property type="entry name" value="CvpA-like"/>
</dbReference>
<dbReference type="GO" id="GO:0016020">
    <property type="term" value="C:membrane"/>
    <property type="evidence" value="ECO:0007669"/>
    <property type="project" value="UniProtKB-SubCell"/>
</dbReference>
<protein>
    <submittedName>
        <fullName evidence="6">Colicin V production protein</fullName>
    </submittedName>
</protein>
<proteinExistence type="predicted"/>
<evidence type="ECO:0000256" key="2">
    <source>
        <dbReference type="ARBA" id="ARBA00022692"/>
    </source>
</evidence>
<dbReference type="PANTHER" id="PTHR36926:SF1">
    <property type="entry name" value="COLICIN V PRODUCTION PROTEIN"/>
    <property type="match status" value="1"/>
</dbReference>
<feature type="transmembrane region" description="Helical" evidence="5">
    <location>
        <begin position="31"/>
        <end position="49"/>
    </location>
</feature>
<organism evidence="6 7">
    <name type="scientific">Sulfurimicrobium lacus</name>
    <dbReference type="NCBI Taxonomy" id="2715678"/>
    <lineage>
        <taxon>Bacteria</taxon>
        <taxon>Pseudomonadati</taxon>
        <taxon>Pseudomonadota</taxon>
        <taxon>Betaproteobacteria</taxon>
        <taxon>Nitrosomonadales</taxon>
        <taxon>Sulfuricellaceae</taxon>
        <taxon>Sulfurimicrobium</taxon>
    </lineage>
</organism>
<feature type="transmembrane region" description="Helical" evidence="5">
    <location>
        <begin position="7"/>
        <end position="25"/>
    </location>
</feature>
<dbReference type="RefSeq" id="WP_173062121.1">
    <property type="nucleotide sequence ID" value="NZ_AP022853.1"/>
</dbReference>
<keyword evidence="2 5" id="KW-0812">Transmembrane</keyword>
<sequence length="163" mass="17752">MTVFDYAVLLIVGLSILLSVMRGAVREILALASWVAAFLVANTYGVWLAAQLPAAIPGEALKLLAAFIILFLITLLLMSLFTIALSELVKTVGLGTFDRGLGAIFGFARGLLIVMVLVLLAGLTSLPHQHFWREAMFSSPLEALTIKAKTWLPEDFSKRLSYD</sequence>
<accession>A0A6F8VBD8</accession>
<evidence type="ECO:0000256" key="3">
    <source>
        <dbReference type="ARBA" id="ARBA00022989"/>
    </source>
</evidence>
<evidence type="ECO:0000256" key="1">
    <source>
        <dbReference type="ARBA" id="ARBA00004141"/>
    </source>
</evidence>
<evidence type="ECO:0000256" key="5">
    <source>
        <dbReference type="SAM" id="Phobius"/>
    </source>
</evidence>
<dbReference type="GO" id="GO:0009403">
    <property type="term" value="P:toxin biosynthetic process"/>
    <property type="evidence" value="ECO:0007669"/>
    <property type="project" value="InterPro"/>
</dbReference>
<evidence type="ECO:0000313" key="6">
    <source>
        <dbReference type="EMBL" id="BCB26427.1"/>
    </source>
</evidence>
<evidence type="ECO:0000313" key="7">
    <source>
        <dbReference type="Proteomes" id="UP000502260"/>
    </source>
</evidence>